<protein>
    <recommendedName>
        <fullName evidence="3">RNase H type-1 domain-containing protein</fullName>
    </recommendedName>
</protein>
<evidence type="ECO:0000313" key="1">
    <source>
        <dbReference type="EMBL" id="GFR07873.1"/>
    </source>
</evidence>
<comment type="caution">
    <text evidence="1">The sequence shown here is derived from an EMBL/GenBank/DDBJ whole genome shotgun (WGS) entry which is preliminary data.</text>
</comment>
<dbReference type="Proteomes" id="UP000887116">
    <property type="component" value="Unassembled WGS sequence"/>
</dbReference>
<accession>A0A8X6GNL9</accession>
<dbReference type="OrthoDB" id="6435666at2759"/>
<dbReference type="AlphaFoldDB" id="A0A8X6GNL9"/>
<evidence type="ECO:0000313" key="2">
    <source>
        <dbReference type="Proteomes" id="UP000887116"/>
    </source>
</evidence>
<proteinExistence type="predicted"/>
<reference evidence="1" key="1">
    <citation type="submission" date="2020-07" db="EMBL/GenBank/DDBJ databases">
        <title>Multicomponent nature underlies the extraordinary mechanical properties of spider dragline silk.</title>
        <authorList>
            <person name="Kono N."/>
            <person name="Nakamura H."/>
            <person name="Mori M."/>
            <person name="Yoshida Y."/>
            <person name="Ohtoshi R."/>
            <person name="Malay A.D."/>
            <person name="Moran D.A.P."/>
            <person name="Tomita M."/>
            <person name="Numata K."/>
            <person name="Arakawa K."/>
        </authorList>
    </citation>
    <scope>NUCLEOTIDE SEQUENCE</scope>
</reference>
<name>A0A8X6GNL9_TRICU</name>
<dbReference type="EMBL" id="BMAO01026223">
    <property type="protein sequence ID" value="GFR07873.1"/>
    <property type="molecule type" value="Genomic_DNA"/>
</dbReference>
<organism evidence="1 2">
    <name type="scientific">Trichonephila clavata</name>
    <name type="common">Joro spider</name>
    <name type="synonym">Nephila clavata</name>
    <dbReference type="NCBI Taxonomy" id="2740835"/>
    <lineage>
        <taxon>Eukaryota</taxon>
        <taxon>Metazoa</taxon>
        <taxon>Ecdysozoa</taxon>
        <taxon>Arthropoda</taxon>
        <taxon>Chelicerata</taxon>
        <taxon>Arachnida</taxon>
        <taxon>Araneae</taxon>
        <taxon>Araneomorphae</taxon>
        <taxon>Entelegynae</taxon>
        <taxon>Araneoidea</taxon>
        <taxon>Nephilidae</taxon>
        <taxon>Trichonephila</taxon>
    </lineage>
</organism>
<sequence length="121" mass="13702">MVLDVWLDLILNMRKNDFCPIALHAIALETINTCYPPDEWLHIYTYRSLLDFTQGAAVFCDLFSKNLHVGSHKTHYDGEIEAIRLALHQLSARLSTPDKTVILSDLSFALQALASNQDKQS</sequence>
<gene>
    <name evidence="1" type="ORF">TNCT_579821</name>
</gene>
<keyword evidence="2" id="KW-1185">Reference proteome</keyword>
<evidence type="ECO:0008006" key="3">
    <source>
        <dbReference type="Google" id="ProtNLM"/>
    </source>
</evidence>